<evidence type="ECO:0000313" key="3">
    <source>
        <dbReference type="Proteomes" id="UP000258016"/>
    </source>
</evidence>
<evidence type="ECO:0000259" key="1">
    <source>
        <dbReference type="Pfam" id="PF00149"/>
    </source>
</evidence>
<dbReference type="PANTHER" id="PTHR42850:SF4">
    <property type="entry name" value="ZINC-DEPENDENT ENDOPOLYPHOSPHATASE"/>
    <property type="match status" value="1"/>
</dbReference>
<proteinExistence type="predicted"/>
<accession>A0ABM6M3P1</accession>
<reference evidence="2 3" key="1">
    <citation type="submission" date="2017-03" db="EMBL/GenBank/DDBJ databases">
        <title>Complete genome sequence of Blastomonas fulva degrading microcsystin LR.</title>
        <authorList>
            <person name="Lee H.-g."/>
            <person name="Jin L."/>
            <person name="oh H.-M."/>
        </authorList>
    </citation>
    <scope>NUCLEOTIDE SEQUENCE [LARGE SCALE GENOMIC DNA]</scope>
    <source>
        <strain evidence="2 3">T2</strain>
    </source>
</reference>
<dbReference type="Pfam" id="PF00149">
    <property type="entry name" value="Metallophos"/>
    <property type="match status" value="1"/>
</dbReference>
<dbReference type="RefSeq" id="WP_117351397.1">
    <property type="nucleotide sequence ID" value="NZ_CP020083.1"/>
</dbReference>
<dbReference type="GeneID" id="303484482"/>
<dbReference type="SUPFAM" id="SSF56300">
    <property type="entry name" value="Metallo-dependent phosphatases"/>
    <property type="match status" value="1"/>
</dbReference>
<dbReference type="Proteomes" id="UP000258016">
    <property type="component" value="Chromosome"/>
</dbReference>
<gene>
    <name evidence="2" type="ORF">B5J99_02710</name>
</gene>
<dbReference type="InterPro" id="IPR050126">
    <property type="entry name" value="Ap4A_hydrolase"/>
</dbReference>
<name>A0ABM6M3P1_9SPHN</name>
<keyword evidence="3" id="KW-1185">Reference proteome</keyword>
<dbReference type="CDD" id="cd00144">
    <property type="entry name" value="MPP_PPP_family"/>
    <property type="match status" value="1"/>
</dbReference>
<dbReference type="EMBL" id="CP020083">
    <property type="protein sequence ID" value="ASR50512.1"/>
    <property type="molecule type" value="Genomic_DNA"/>
</dbReference>
<sequence length="257" mass="28740">MLKALLRRKPKPAAPIDTARLPDGRRVYAIGDVHGRRDLLDQLLDQIVADDRARGAADTHIVFLGDLMDRGPDSSGVIDRAIEVSQSLGENAHFLMGNHEEVYLGAASGDEKLVRFFCKIGGRETILSYDITPQDYNELSMEELAARMPALLTRRHVDFVSGFKDRIVMGDYAFVHAGVRPGVPIEDQRPKDLRWIREDFIMDEAPHDKLIVHGHTITDDVEECPNRIGIDTGAYMSGMLTALCLEGGERWYLKTGQ</sequence>
<dbReference type="InterPro" id="IPR004843">
    <property type="entry name" value="Calcineurin-like_PHP"/>
</dbReference>
<feature type="domain" description="Calcineurin-like phosphoesterase" evidence="1">
    <location>
        <begin position="26"/>
        <end position="218"/>
    </location>
</feature>
<organism evidence="2 3">
    <name type="scientific">Blastomonas fulva</name>
    <dbReference type="NCBI Taxonomy" id="1550728"/>
    <lineage>
        <taxon>Bacteria</taxon>
        <taxon>Pseudomonadati</taxon>
        <taxon>Pseudomonadota</taxon>
        <taxon>Alphaproteobacteria</taxon>
        <taxon>Sphingomonadales</taxon>
        <taxon>Sphingomonadaceae</taxon>
        <taxon>Blastomonas</taxon>
    </lineage>
</organism>
<dbReference type="PANTHER" id="PTHR42850">
    <property type="entry name" value="METALLOPHOSPHOESTERASE"/>
    <property type="match status" value="1"/>
</dbReference>
<protein>
    <submittedName>
        <fullName evidence="2">Serine/threonine protein phosphatase</fullName>
    </submittedName>
</protein>
<dbReference type="InterPro" id="IPR029052">
    <property type="entry name" value="Metallo-depent_PP-like"/>
</dbReference>
<evidence type="ECO:0000313" key="2">
    <source>
        <dbReference type="EMBL" id="ASR50512.1"/>
    </source>
</evidence>
<dbReference type="Gene3D" id="3.60.21.10">
    <property type="match status" value="1"/>
</dbReference>